<dbReference type="PANTHER" id="PTHR36842">
    <property type="entry name" value="PROTEIN TOLB HOMOLOG"/>
    <property type="match status" value="1"/>
</dbReference>
<dbReference type="InterPro" id="IPR016032">
    <property type="entry name" value="Sig_transdc_resp-reg_C-effctor"/>
</dbReference>
<dbReference type="Pfam" id="PF07676">
    <property type="entry name" value="PD40"/>
    <property type="match status" value="1"/>
</dbReference>
<evidence type="ECO:0000256" key="4">
    <source>
        <dbReference type="SAM" id="Phobius"/>
    </source>
</evidence>
<keyword evidence="4" id="KW-1133">Transmembrane helix</keyword>
<dbReference type="Pfam" id="PF00486">
    <property type="entry name" value="Trans_reg_C"/>
    <property type="match status" value="1"/>
</dbReference>
<dbReference type="InterPro" id="IPR011042">
    <property type="entry name" value="6-blade_b-propeller_TolB-like"/>
</dbReference>
<dbReference type="Gene3D" id="1.10.10.10">
    <property type="entry name" value="Winged helix-like DNA-binding domain superfamily/Winged helix DNA-binding domain"/>
    <property type="match status" value="1"/>
</dbReference>
<dbReference type="GO" id="GO:0000160">
    <property type="term" value="P:phosphorelay signal transduction system"/>
    <property type="evidence" value="ECO:0007669"/>
    <property type="project" value="InterPro"/>
</dbReference>
<name>A0A167F6G8_9GAMM</name>
<gene>
    <name evidence="6" type="ORF">N476_11965</name>
</gene>
<dbReference type="RefSeq" id="WP_063361188.1">
    <property type="nucleotide sequence ID" value="NZ_AUXZ01000066.1"/>
</dbReference>
<evidence type="ECO:0000313" key="7">
    <source>
        <dbReference type="Proteomes" id="UP000076503"/>
    </source>
</evidence>
<evidence type="ECO:0000313" key="6">
    <source>
        <dbReference type="EMBL" id="KZN51752.1"/>
    </source>
</evidence>
<dbReference type="InterPro" id="IPR011659">
    <property type="entry name" value="WD40"/>
</dbReference>
<comment type="caution">
    <text evidence="6">The sequence shown here is derived from an EMBL/GenBank/DDBJ whole genome shotgun (WGS) entry which is preliminary data.</text>
</comment>
<comment type="similarity">
    <text evidence="1">Belongs to the TolB family.</text>
</comment>
<keyword evidence="4" id="KW-0812">Transmembrane</keyword>
<feature type="transmembrane region" description="Helical" evidence="4">
    <location>
        <begin position="145"/>
        <end position="162"/>
    </location>
</feature>
<feature type="DNA-binding region" description="OmpR/PhoB-type" evidence="3">
    <location>
        <begin position="2"/>
        <end position="100"/>
    </location>
</feature>
<dbReference type="PANTHER" id="PTHR36842:SF1">
    <property type="entry name" value="PROTEIN TOLB"/>
    <property type="match status" value="1"/>
</dbReference>
<dbReference type="SUPFAM" id="SSF46894">
    <property type="entry name" value="C-terminal effector domain of the bipartite response regulators"/>
    <property type="match status" value="1"/>
</dbReference>
<dbReference type="EMBL" id="AUXZ01000066">
    <property type="protein sequence ID" value="KZN51752.1"/>
    <property type="molecule type" value="Genomic_DNA"/>
</dbReference>
<dbReference type="GO" id="GO:0003677">
    <property type="term" value="F:DNA binding"/>
    <property type="evidence" value="ECO:0007669"/>
    <property type="project" value="UniProtKB-UniRule"/>
</dbReference>
<evidence type="ECO:0000259" key="5">
    <source>
        <dbReference type="PROSITE" id="PS51755"/>
    </source>
</evidence>
<dbReference type="GO" id="GO:0006355">
    <property type="term" value="P:regulation of DNA-templated transcription"/>
    <property type="evidence" value="ECO:0007669"/>
    <property type="project" value="InterPro"/>
</dbReference>
<accession>A0A167F6G8</accession>
<dbReference type="Proteomes" id="UP000076503">
    <property type="component" value="Unassembled WGS sequence"/>
</dbReference>
<dbReference type="InterPro" id="IPR001867">
    <property type="entry name" value="OmpR/PhoB-type_DNA-bd"/>
</dbReference>
<dbReference type="PROSITE" id="PS51755">
    <property type="entry name" value="OMPR_PHOB"/>
    <property type="match status" value="1"/>
</dbReference>
<keyword evidence="2 3" id="KW-0238">DNA-binding</keyword>
<proteinExistence type="inferred from homology"/>
<feature type="domain" description="OmpR/PhoB-type" evidence="5">
    <location>
        <begin position="2"/>
        <end position="100"/>
    </location>
</feature>
<evidence type="ECO:0000256" key="2">
    <source>
        <dbReference type="ARBA" id="ARBA00023125"/>
    </source>
</evidence>
<reference evidence="6 7" key="1">
    <citation type="submission" date="2013-07" db="EMBL/GenBank/DDBJ databases">
        <title>Comparative Genomic and Metabolomic Analysis of Twelve Strains of Pseudoalteromonas luteoviolacea.</title>
        <authorList>
            <person name="Vynne N.G."/>
            <person name="Mansson M."/>
            <person name="Gram L."/>
        </authorList>
    </citation>
    <scope>NUCLEOTIDE SEQUENCE [LARGE SCALE GENOMIC DNA]</scope>
    <source>
        <strain evidence="6 7">H33</strain>
    </source>
</reference>
<dbReference type="CDD" id="cd00383">
    <property type="entry name" value="trans_reg_C"/>
    <property type="match status" value="1"/>
</dbReference>
<dbReference type="SMART" id="SM00862">
    <property type="entry name" value="Trans_reg_C"/>
    <property type="match status" value="1"/>
</dbReference>
<dbReference type="OrthoDB" id="5693682at2"/>
<dbReference type="SUPFAM" id="SSF82171">
    <property type="entry name" value="DPP6 N-terminal domain-like"/>
    <property type="match status" value="1"/>
</dbReference>
<evidence type="ECO:0000256" key="3">
    <source>
        <dbReference type="PROSITE-ProRule" id="PRU01091"/>
    </source>
</evidence>
<dbReference type="InterPro" id="IPR036388">
    <property type="entry name" value="WH-like_DNA-bd_sf"/>
</dbReference>
<keyword evidence="4" id="KW-0472">Membrane</keyword>
<dbReference type="PATRIC" id="fig|1365251.3.peg.1594"/>
<dbReference type="AlphaFoldDB" id="A0A167F6G8"/>
<protein>
    <recommendedName>
        <fullName evidence="5">OmpR/PhoB-type domain-containing protein</fullName>
    </recommendedName>
</protein>
<evidence type="ECO:0000256" key="1">
    <source>
        <dbReference type="ARBA" id="ARBA00009820"/>
    </source>
</evidence>
<dbReference type="Gene3D" id="2.120.10.30">
    <property type="entry name" value="TolB, C-terminal domain"/>
    <property type="match status" value="2"/>
</dbReference>
<organism evidence="6 7">
    <name type="scientific">Pseudoalteromonas luteoviolacea H33</name>
    <dbReference type="NCBI Taxonomy" id="1365251"/>
    <lineage>
        <taxon>Bacteria</taxon>
        <taxon>Pseudomonadati</taxon>
        <taxon>Pseudomonadota</taxon>
        <taxon>Gammaproteobacteria</taxon>
        <taxon>Alteromonadales</taxon>
        <taxon>Pseudoalteromonadaceae</taxon>
        <taxon>Pseudoalteromonas</taxon>
    </lineage>
</organism>
<sequence length="708" mass="80198">MTKQYWVGEFYVDLSRNQITQNQQPQVVAPKALSVLTYLAQKQGEVVSQEVLLSKVWPETVVSPNSLQRCIAQLRKALGDDGKEQIYIKTHSKQGYSLECQVKWLSDSEQVPVQVDTDSSKHHVAPANHEHASPNAVVYLNKKRLLLFILIILCSFVGVHFATQDEPQLFSVGEIRALTASDGKEFASIYSPDGNYIMFHRFSEEECVNNIWAKNLTTKQEHKLTEHIDSYGSHSFSPDGKELVFIRTMNCEKPVVQKKCYQLMSMEFAEALKAPQPMNILLECKNSEIRSPHWLNNNNIALLQRESTQWQLISYSPDKNESRIIHNVTDGNIIYYDYSPKDDLFAVISIHADSQHYIETLTSSGELLSSNPIIFTPEARRHINVYANFSPIKDHLIFSTGRQFFTLSFDGTVRNVSMPLDQPAFSPSFHPDGSKALVIKGTFDFDIAAIPFTELSKAHNKLDDYIVARSTMSDNTGILQPGGSLLSLSSDRSGEDQVWLYDGHTTIQLSNFPIDSDISAMKWSHAGTDLLVSVNNQLIQLQLDGKQTQHHTQHPIIELLHWDKTGHIALAFANVRGTKKLMEYDLKTNEAQLLTDKRVNWADKSEQGQLIYTDHMDRFWLSGAIEAEQITALNGYGADEQQFIIKENTIFGTNNKRELWSYNLINGALKILGKLPSNFSNISDIDNEKIVIRARISAKKEVVELFMK</sequence>